<sequence length="120" mass="13477">MMLTTADLLEKKCAHQEQALSDADIAQYLKLIEGWALQQGKICKTFSFNNYYETLAFINAIAYVIHAEDHHPELVVTYNRCSVRFDTHSVNAGRGGLSENDFICAAKVDAIFQQSFALNT</sequence>
<evidence type="ECO:0000256" key="1">
    <source>
        <dbReference type="ARBA" id="ARBA00001554"/>
    </source>
</evidence>
<proteinExistence type="inferred from homology"/>
<dbReference type="PANTHER" id="PTHR12599">
    <property type="entry name" value="PTERIN-4-ALPHA-CARBINOLAMINE DEHYDRATASE"/>
    <property type="match status" value="1"/>
</dbReference>
<reference evidence="6" key="1">
    <citation type="journal article" date="2019" name="Int. J. Syst. Evol. Microbiol.">
        <title>The Global Catalogue of Microorganisms (GCM) 10K type strain sequencing project: providing services to taxonomists for standard genome sequencing and annotation.</title>
        <authorList>
            <consortium name="The Broad Institute Genomics Platform"/>
            <consortium name="The Broad Institute Genome Sequencing Center for Infectious Disease"/>
            <person name="Wu L."/>
            <person name="Ma J."/>
        </authorList>
    </citation>
    <scope>NUCLEOTIDE SEQUENCE [LARGE SCALE GENOMIC DNA]</scope>
    <source>
        <strain evidence="6">KCTC 42986</strain>
    </source>
</reference>
<dbReference type="RefSeq" id="WP_390331459.1">
    <property type="nucleotide sequence ID" value="NZ_JBHRTP010000024.1"/>
</dbReference>
<comment type="catalytic activity">
    <reaction evidence="1 4">
        <text>(4aS,6R)-4a-hydroxy-L-erythro-5,6,7,8-tetrahydrobiopterin = (6R)-L-erythro-6,7-dihydrobiopterin + H2O</text>
        <dbReference type="Rhea" id="RHEA:11920"/>
        <dbReference type="ChEBI" id="CHEBI:15377"/>
        <dbReference type="ChEBI" id="CHEBI:15642"/>
        <dbReference type="ChEBI" id="CHEBI:43120"/>
        <dbReference type="EC" id="4.2.1.96"/>
    </reaction>
</comment>
<evidence type="ECO:0000313" key="6">
    <source>
        <dbReference type="Proteomes" id="UP001595530"/>
    </source>
</evidence>
<dbReference type="Proteomes" id="UP001595530">
    <property type="component" value="Unassembled WGS sequence"/>
</dbReference>
<keyword evidence="3 4" id="KW-0456">Lyase</keyword>
<dbReference type="InterPro" id="IPR036428">
    <property type="entry name" value="PCD_sf"/>
</dbReference>
<comment type="similarity">
    <text evidence="2 4">Belongs to the pterin-4-alpha-carbinolamine dehydratase family.</text>
</comment>
<evidence type="ECO:0000313" key="5">
    <source>
        <dbReference type="EMBL" id="MFC3108246.1"/>
    </source>
</evidence>
<dbReference type="CDD" id="cd00913">
    <property type="entry name" value="PCD_DCoH_subfamily_a"/>
    <property type="match status" value="1"/>
</dbReference>
<dbReference type="Gene3D" id="3.30.1360.20">
    <property type="entry name" value="Transcriptional coactivator/pterin dehydratase"/>
    <property type="match status" value="1"/>
</dbReference>
<gene>
    <name evidence="5" type="ORF">ACFOFO_09775</name>
</gene>
<dbReference type="EMBL" id="JBHRTP010000024">
    <property type="protein sequence ID" value="MFC3108246.1"/>
    <property type="molecule type" value="Genomic_DNA"/>
</dbReference>
<dbReference type="Pfam" id="PF01329">
    <property type="entry name" value="Pterin_4a"/>
    <property type="match status" value="1"/>
</dbReference>
<organism evidence="5 6">
    <name type="scientific">Undibacterium arcticum</name>
    <dbReference type="NCBI Taxonomy" id="1762892"/>
    <lineage>
        <taxon>Bacteria</taxon>
        <taxon>Pseudomonadati</taxon>
        <taxon>Pseudomonadota</taxon>
        <taxon>Betaproteobacteria</taxon>
        <taxon>Burkholderiales</taxon>
        <taxon>Oxalobacteraceae</taxon>
        <taxon>Undibacterium</taxon>
    </lineage>
</organism>
<evidence type="ECO:0000256" key="2">
    <source>
        <dbReference type="ARBA" id="ARBA00006472"/>
    </source>
</evidence>
<dbReference type="HAMAP" id="MF_00434">
    <property type="entry name" value="Pterin_4_alpha"/>
    <property type="match status" value="1"/>
</dbReference>
<dbReference type="EC" id="4.2.1.96" evidence="4"/>
<accession>A0ABV7F1V7</accession>
<protein>
    <recommendedName>
        <fullName evidence="4">Putative pterin-4-alpha-carbinolamine dehydratase</fullName>
        <shortName evidence="4">PHS</shortName>
        <ecNumber evidence="4">4.2.1.96</ecNumber>
    </recommendedName>
    <alternativeName>
        <fullName evidence="4">4-alpha-hydroxy-tetrahydropterin dehydratase</fullName>
    </alternativeName>
    <alternativeName>
        <fullName evidence="4">Pterin carbinolamine dehydratase</fullName>
        <shortName evidence="4">PCD</shortName>
    </alternativeName>
</protein>
<evidence type="ECO:0000256" key="3">
    <source>
        <dbReference type="ARBA" id="ARBA00023239"/>
    </source>
</evidence>
<name>A0ABV7F1V7_9BURK</name>
<evidence type="ECO:0000256" key="4">
    <source>
        <dbReference type="HAMAP-Rule" id="MF_00434"/>
    </source>
</evidence>
<comment type="caution">
    <text evidence="5">The sequence shown here is derived from an EMBL/GenBank/DDBJ whole genome shotgun (WGS) entry which is preliminary data.</text>
</comment>
<keyword evidence="6" id="KW-1185">Reference proteome</keyword>
<dbReference type="PANTHER" id="PTHR12599:SF0">
    <property type="entry name" value="PTERIN-4-ALPHA-CARBINOLAMINE DEHYDRATASE"/>
    <property type="match status" value="1"/>
</dbReference>
<dbReference type="InterPro" id="IPR001533">
    <property type="entry name" value="Pterin_deHydtase"/>
</dbReference>
<dbReference type="SUPFAM" id="SSF55248">
    <property type="entry name" value="PCD-like"/>
    <property type="match status" value="1"/>
</dbReference>